<evidence type="ECO:0000259" key="10">
    <source>
        <dbReference type="Pfam" id="PF01966"/>
    </source>
</evidence>
<dbReference type="InterPro" id="IPR043519">
    <property type="entry name" value="NT_sf"/>
</dbReference>
<name>A0A2H0U9H6_9BACT</name>
<dbReference type="AlphaFoldDB" id="A0A2H0U9H6"/>
<comment type="caution">
    <text evidence="12">The sequence shown here is derived from an EMBL/GenBank/DDBJ whole genome shotgun (WGS) entry which is preliminary data.</text>
</comment>
<sequence length="497" mass="56200">MSALACYDFHMKHSIPEEVKAVSTALREAGYEAYLVGGCVRDLLVGREPKDWDVTTNATPEQIQAVFTDSFYENDYGTVGVKTGSPAPVLAIVEVTPYRTESGYSDKRRPDTVEFGVSLEEDLARRDFTINAIALDEAKGHVVDPYEGQKDIKDKLVRAVGDARARFAEDSLRMLRAVRFVAELEFGIDGGTASAIAENSEHLRGVSRERVRDEFSRILESPQPMKALVLAHQLGMLVHVAPDLVRGVGVEQNQAHSYDVFEHLMRTMQHGADKKYGFDVALAGLFHDVSKPETRRWDESRKQWTFHGHDVVGARVTRKALEDLRFSRETIDKVVKLVRWHMFFSDPDQITLSAVRRMITNVGEENIWDLLNLRICDRIGTGRPKEQPFRFRKYKAMVEQALRDPISVKMLNTDGEHIMSTFHVNPGPRIGYILNALLEEVLDDAARNTSDYLDKRTAELLTLPDDDLRKLGEAGKARREAAEDAEVQQILEKHHVC</sequence>
<evidence type="ECO:0000256" key="3">
    <source>
        <dbReference type="ARBA" id="ARBA00022694"/>
    </source>
</evidence>
<dbReference type="EMBL" id="PFBL01000021">
    <property type="protein sequence ID" value="PIR83010.1"/>
    <property type="molecule type" value="Genomic_DNA"/>
</dbReference>
<dbReference type="Proteomes" id="UP000230179">
    <property type="component" value="Unassembled WGS sequence"/>
</dbReference>
<evidence type="ECO:0000256" key="7">
    <source>
        <dbReference type="ARBA" id="ARBA00022842"/>
    </source>
</evidence>
<evidence type="ECO:0000259" key="11">
    <source>
        <dbReference type="Pfam" id="PF12627"/>
    </source>
</evidence>
<dbReference type="GO" id="GO:0000049">
    <property type="term" value="F:tRNA binding"/>
    <property type="evidence" value="ECO:0007669"/>
    <property type="project" value="TreeGrafter"/>
</dbReference>
<evidence type="ECO:0000259" key="9">
    <source>
        <dbReference type="Pfam" id="PF01743"/>
    </source>
</evidence>
<keyword evidence="3" id="KW-0819">tRNA processing</keyword>
<dbReference type="PANTHER" id="PTHR46173:SF1">
    <property type="entry name" value="CCA TRNA NUCLEOTIDYLTRANSFERASE 1, MITOCHONDRIAL"/>
    <property type="match status" value="1"/>
</dbReference>
<dbReference type="Pfam" id="PF01743">
    <property type="entry name" value="PolyA_pol"/>
    <property type="match status" value="1"/>
</dbReference>
<feature type="domain" description="Poly A polymerase head" evidence="9">
    <location>
        <begin position="33"/>
        <end position="158"/>
    </location>
</feature>
<feature type="domain" description="HD" evidence="10">
    <location>
        <begin position="260"/>
        <end position="353"/>
    </location>
</feature>
<dbReference type="CDD" id="cd05398">
    <property type="entry name" value="NT_ClassII-CCAase"/>
    <property type="match status" value="1"/>
</dbReference>
<dbReference type="CDD" id="cd00077">
    <property type="entry name" value="HDc"/>
    <property type="match status" value="1"/>
</dbReference>
<evidence type="ECO:0000256" key="4">
    <source>
        <dbReference type="ARBA" id="ARBA00022695"/>
    </source>
</evidence>
<dbReference type="Gene3D" id="1.10.3090.10">
    <property type="entry name" value="cca-adding enzyme, domain 2"/>
    <property type="match status" value="1"/>
</dbReference>
<dbReference type="GO" id="GO:0046872">
    <property type="term" value="F:metal ion binding"/>
    <property type="evidence" value="ECO:0007669"/>
    <property type="project" value="UniProtKB-KW"/>
</dbReference>
<protein>
    <recommendedName>
        <fullName evidence="14">HD/PDEase domain-containing protein</fullName>
    </recommendedName>
</protein>
<dbReference type="Gene3D" id="3.30.460.10">
    <property type="entry name" value="Beta Polymerase, domain 2"/>
    <property type="match status" value="1"/>
</dbReference>
<dbReference type="Pfam" id="PF01966">
    <property type="entry name" value="HD"/>
    <property type="match status" value="1"/>
</dbReference>
<keyword evidence="2 8" id="KW-0808">Transferase</keyword>
<dbReference type="GO" id="GO:0016779">
    <property type="term" value="F:nucleotidyltransferase activity"/>
    <property type="evidence" value="ECO:0007669"/>
    <property type="project" value="UniProtKB-KW"/>
</dbReference>
<evidence type="ECO:0000313" key="12">
    <source>
        <dbReference type="EMBL" id="PIR83010.1"/>
    </source>
</evidence>
<comment type="cofactor">
    <cofactor evidence="1">
        <name>Mg(2+)</name>
        <dbReference type="ChEBI" id="CHEBI:18420"/>
    </cofactor>
</comment>
<dbReference type="GO" id="GO:0000166">
    <property type="term" value="F:nucleotide binding"/>
    <property type="evidence" value="ECO:0007669"/>
    <property type="project" value="UniProtKB-KW"/>
</dbReference>
<evidence type="ECO:0000256" key="5">
    <source>
        <dbReference type="ARBA" id="ARBA00022723"/>
    </source>
</evidence>
<keyword evidence="6" id="KW-0547">Nucleotide-binding</keyword>
<evidence type="ECO:0008006" key="14">
    <source>
        <dbReference type="Google" id="ProtNLM"/>
    </source>
</evidence>
<keyword evidence="5" id="KW-0479">Metal-binding</keyword>
<gene>
    <name evidence="12" type="ORF">COU19_02485</name>
</gene>
<dbReference type="InterPro" id="IPR002646">
    <property type="entry name" value="PolA_pol_head_dom"/>
</dbReference>
<dbReference type="GO" id="GO:0008033">
    <property type="term" value="P:tRNA processing"/>
    <property type="evidence" value="ECO:0007669"/>
    <property type="project" value="UniProtKB-KW"/>
</dbReference>
<evidence type="ECO:0000256" key="1">
    <source>
        <dbReference type="ARBA" id="ARBA00001946"/>
    </source>
</evidence>
<organism evidence="12 13">
    <name type="scientific">Candidatus Kaiserbacteria bacterium CG10_big_fil_rev_8_21_14_0_10_56_12</name>
    <dbReference type="NCBI Taxonomy" id="1974611"/>
    <lineage>
        <taxon>Bacteria</taxon>
        <taxon>Candidatus Kaiseribacteriota</taxon>
    </lineage>
</organism>
<keyword evidence="8" id="KW-0694">RNA-binding</keyword>
<evidence type="ECO:0000313" key="13">
    <source>
        <dbReference type="Proteomes" id="UP000230179"/>
    </source>
</evidence>
<evidence type="ECO:0000256" key="8">
    <source>
        <dbReference type="RuleBase" id="RU003953"/>
    </source>
</evidence>
<comment type="similarity">
    <text evidence="8">Belongs to the tRNA nucleotidyltransferase/poly(A) polymerase family.</text>
</comment>
<keyword evidence="7" id="KW-0460">Magnesium</keyword>
<feature type="domain" description="tRNA nucleotidyltransferase/poly(A) polymerase RNA and SrmB- binding" evidence="11">
    <location>
        <begin position="186"/>
        <end position="244"/>
    </location>
</feature>
<keyword evidence="4" id="KW-0548">Nucleotidyltransferase</keyword>
<dbReference type="InterPro" id="IPR003607">
    <property type="entry name" value="HD/PDEase_dom"/>
</dbReference>
<dbReference type="InterPro" id="IPR006675">
    <property type="entry name" value="HDIG_dom"/>
</dbReference>
<evidence type="ECO:0000256" key="6">
    <source>
        <dbReference type="ARBA" id="ARBA00022741"/>
    </source>
</evidence>
<accession>A0A2H0U9H6</accession>
<evidence type="ECO:0000256" key="2">
    <source>
        <dbReference type="ARBA" id="ARBA00022679"/>
    </source>
</evidence>
<dbReference type="InterPro" id="IPR032828">
    <property type="entry name" value="PolyA_RNA-bd"/>
</dbReference>
<proteinExistence type="inferred from homology"/>
<dbReference type="Gene3D" id="1.10.246.80">
    <property type="match status" value="1"/>
</dbReference>
<dbReference type="InterPro" id="IPR050264">
    <property type="entry name" value="Bact_CCA-adding_enz_type3_sf"/>
</dbReference>
<dbReference type="SUPFAM" id="SSF81891">
    <property type="entry name" value="Poly A polymerase C-terminal region-like"/>
    <property type="match status" value="1"/>
</dbReference>
<reference evidence="13" key="1">
    <citation type="submission" date="2017-09" db="EMBL/GenBank/DDBJ databases">
        <title>Depth-based differentiation of microbial function through sediment-hosted aquifers and enrichment of novel symbionts in the deep terrestrial subsurface.</title>
        <authorList>
            <person name="Probst A.J."/>
            <person name="Ladd B."/>
            <person name="Jarett J.K."/>
            <person name="Geller-Mcgrath D.E."/>
            <person name="Sieber C.M.K."/>
            <person name="Emerson J.B."/>
            <person name="Anantharaman K."/>
            <person name="Thomas B.C."/>
            <person name="Malmstrom R."/>
            <person name="Stieglmeier M."/>
            <person name="Klingl A."/>
            <person name="Woyke T."/>
            <person name="Ryan C.M."/>
            <person name="Banfield J.F."/>
        </authorList>
    </citation>
    <scope>NUCLEOTIDE SEQUENCE [LARGE SCALE GENOMIC DNA]</scope>
</reference>
<dbReference type="PANTHER" id="PTHR46173">
    <property type="entry name" value="CCA TRNA NUCLEOTIDYLTRANSFERASE 1, MITOCHONDRIAL"/>
    <property type="match status" value="1"/>
</dbReference>
<dbReference type="NCBIfam" id="TIGR00277">
    <property type="entry name" value="HDIG"/>
    <property type="match status" value="1"/>
</dbReference>
<dbReference type="InterPro" id="IPR006674">
    <property type="entry name" value="HD_domain"/>
</dbReference>
<dbReference type="Pfam" id="PF12627">
    <property type="entry name" value="PolyA_pol_RNAbd"/>
    <property type="match status" value="1"/>
</dbReference>
<dbReference type="SUPFAM" id="SSF81301">
    <property type="entry name" value="Nucleotidyltransferase"/>
    <property type="match status" value="1"/>
</dbReference>